<organism evidence="5 6">
    <name type="scientific">Plantactinospora alkalitolerans</name>
    <dbReference type="NCBI Taxonomy" id="2789879"/>
    <lineage>
        <taxon>Bacteria</taxon>
        <taxon>Bacillati</taxon>
        <taxon>Actinomycetota</taxon>
        <taxon>Actinomycetes</taxon>
        <taxon>Micromonosporales</taxon>
        <taxon>Micromonosporaceae</taxon>
        <taxon>Plantactinospora</taxon>
    </lineage>
</organism>
<dbReference type="EMBL" id="JADPUN010000340">
    <property type="protein sequence ID" value="MBF9134358.1"/>
    <property type="molecule type" value="Genomic_DNA"/>
</dbReference>
<feature type="compositionally biased region" description="Low complexity" evidence="3">
    <location>
        <begin position="188"/>
        <end position="199"/>
    </location>
</feature>
<dbReference type="Proteomes" id="UP000638560">
    <property type="component" value="Unassembled WGS sequence"/>
</dbReference>
<evidence type="ECO:0000256" key="3">
    <source>
        <dbReference type="SAM" id="MobiDB-lite"/>
    </source>
</evidence>
<dbReference type="InterPro" id="IPR050109">
    <property type="entry name" value="HTH-type_TetR-like_transc_reg"/>
</dbReference>
<sequence length="199" mass="21300">MTRTRLTASERGEQLVAAAVRAFATAGYAGTSTDDVARLAGVSQPYVIRLFGSKQRLFIATVEHAAGRIEQVFRRAAERQADLASLGTAYDELLAERDLLAVLLHGYAASSEPTIGSAVRVCYGRIYQLVRELTGATAEETREFLATGMLLTVLSSIRVIGPDAVVPEPWMSEIAETIYKPESEPEDGGAAQPQGRAGG</sequence>
<gene>
    <name evidence="5" type="ORF">I0C86_36330</name>
</gene>
<reference evidence="5 6" key="1">
    <citation type="submission" date="2020-11" db="EMBL/GenBank/DDBJ databases">
        <title>A novel isolate from a Black sea contaminated sediment with potential to produce alkanes: Plantactinospora alkalitolerans sp. nov.</title>
        <authorList>
            <person name="Carro L."/>
            <person name="Veyisoglu A."/>
            <person name="Guven K."/>
            <person name="Schumann P."/>
            <person name="Klenk H.-P."/>
            <person name="Sahin N."/>
        </authorList>
    </citation>
    <scope>NUCLEOTIDE SEQUENCE [LARGE SCALE GENOMIC DNA]</scope>
    <source>
        <strain evidence="5 6">S1510</strain>
    </source>
</reference>
<dbReference type="InterPro" id="IPR009057">
    <property type="entry name" value="Homeodomain-like_sf"/>
</dbReference>
<evidence type="ECO:0000256" key="2">
    <source>
        <dbReference type="PROSITE-ProRule" id="PRU00335"/>
    </source>
</evidence>
<accession>A0ABS0H7B9</accession>
<keyword evidence="6" id="KW-1185">Reference proteome</keyword>
<dbReference type="PANTHER" id="PTHR30055:SF146">
    <property type="entry name" value="HTH-TYPE TRANSCRIPTIONAL DUAL REGULATOR CECR"/>
    <property type="match status" value="1"/>
</dbReference>
<proteinExistence type="predicted"/>
<feature type="domain" description="HTH tetR-type" evidence="4">
    <location>
        <begin position="9"/>
        <end position="69"/>
    </location>
</feature>
<dbReference type="Pfam" id="PF00440">
    <property type="entry name" value="TetR_N"/>
    <property type="match status" value="1"/>
</dbReference>
<evidence type="ECO:0000313" key="6">
    <source>
        <dbReference type="Proteomes" id="UP000638560"/>
    </source>
</evidence>
<protein>
    <submittedName>
        <fullName evidence="5">TetR/AcrR family transcriptional regulator</fullName>
    </submittedName>
</protein>
<dbReference type="InterPro" id="IPR001647">
    <property type="entry name" value="HTH_TetR"/>
</dbReference>
<feature type="region of interest" description="Disordered" evidence="3">
    <location>
        <begin position="178"/>
        <end position="199"/>
    </location>
</feature>
<comment type="caution">
    <text evidence="5">The sequence shown here is derived from an EMBL/GenBank/DDBJ whole genome shotgun (WGS) entry which is preliminary data.</text>
</comment>
<evidence type="ECO:0000259" key="4">
    <source>
        <dbReference type="PROSITE" id="PS50977"/>
    </source>
</evidence>
<keyword evidence="1 2" id="KW-0238">DNA-binding</keyword>
<evidence type="ECO:0000256" key="1">
    <source>
        <dbReference type="ARBA" id="ARBA00023125"/>
    </source>
</evidence>
<dbReference type="RefSeq" id="WP_196205840.1">
    <property type="nucleotide sequence ID" value="NZ_JADPUN010000340.1"/>
</dbReference>
<name>A0ABS0H7B9_9ACTN</name>
<dbReference type="PROSITE" id="PS50977">
    <property type="entry name" value="HTH_TETR_2"/>
    <property type="match status" value="1"/>
</dbReference>
<dbReference type="SUPFAM" id="SSF46689">
    <property type="entry name" value="Homeodomain-like"/>
    <property type="match status" value="1"/>
</dbReference>
<evidence type="ECO:0000313" key="5">
    <source>
        <dbReference type="EMBL" id="MBF9134358.1"/>
    </source>
</evidence>
<dbReference type="PANTHER" id="PTHR30055">
    <property type="entry name" value="HTH-TYPE TRANSCRIPTIONAL REGULATOR RUTR"/>
    <property type="match status" value="1"/>
</dbReference>
<dbReference type="Gene3D" id="1.10.357.10">
    <property type="entry name" value="Tetracycline Repressor, domain 2"/>
    <property type="match status" value="1"/>
</dbReference>
<feature type="DNA-binding region" description="H-T-H motif" evidence="2">
    <location>
        <begin position="32"/>
        <end position="51"/>
    </location>
</feature>